<sequence>MVCGGVLGVDRLSSSLREPCLPLLRPIQLSTGLILFVTHAIETCFTTRAHQLASTAGRTAEIQPSSKDNKVELSRVYVSSTSGCHVYVKDDSAYKEPGVDRYFEAFVLSHGAPVLLGGDTSF</sequence>
<reference evidence="1" key="1">
    <citation type="submission" date="2018-11" db="EMBL/GenBank/DDBJ databases">
        <authorList>
            <consortium name="Pathogen Informatics"/>
        </authorList>
    </citation>
    <scope>NUCLEOTIDE SEQUENCE</scope>
</reference>
<name>A0A448WPE4_9PLAT</name>
<dbReference type="Proteomes" id="UP000784294">
    <property type="component" value="Unassembled WGS sequence"/>
</dbReference>
<accession>A0A448WPE4</accession>
<proteinExistence type="predicted"/>
<comment type="caution">
    <text evidence="1">The sequence shown here is derived from an EMBL/GenBank/DDBJ whole genome shotgun (WGS) entry which is preliminary data.</text>
</comment>
<dbReference type="AlphaFoldDB" id="A0A448WPE4"/>
<gene>
    <name evidence="1" type="ORF">PXEA_LOCUS10252</name>
</gene>
<protein>
    <submittedName>
        <fullName evidence="1">Uncharacterized protein</fullName>
    </submittedName>
</protein>
<evidence type="ECO:0000313" key="1">
    <source>
        <dbReference type="EMBL" id="VEL16812.1"/>
    </source>
</evidence>
<organism evidence="1 2">
    <name type="scientific">Protopolystoma xenopodis</name>
    <dbReference type="NCBI Taxonomy" id="117903"/>
    <lineage>
        <taxon>Eukaryota</taxon>
        <taxon>Metazoa</taxon>
        <taxon>Spiralia</taxon>
        <taxon>Lophotrochozoa</taxon>
        <taxon>Platyhelminthes</taxon>
        <taxon>Monogenea</taxon>
        <taxon>Polyopisthocotylea</taxon>
        <taxon>Polystomatidea</taxon>
        <taxon>Polystomatidae</taxon>
        <taxon>Protopolystoma</taxon>
    </lineage>
</organism>
<dbReference type="EMBL" id="CAAALY010029926">
    <property type="protein sequence ID" value="VEL16812.1"/>
    <property type="molecule type" value="Genomic_DNA"/>
</dbReference>
<evidence type="ECO:0000313" key="2">
    <source>
        <dbReference type="Proteomes" id="UP000784294"/>
    </source>
</evidence>
<keyword evidence="2" id="KW-1185">Reference proteome</keyword>